<dbReference type="FunFam" id="3.30.70.270:FF:000003">
    <property type="entry name" value="Transposon Ty3-G Gag-Pol polyprotein"/>
    <property type="match status" value="1"/>
</dbReference>
<dbReference type="Gramene" id="Solyc08g013863.1.1">
    <property type="protein sequence ID" value="Solyc08g013863.1.1.1"/>
    <property type="gene ID" value="Solyc08g013863.1"/>
</dbReference>
<dbReference type="STRING" id="4081.A0A3Q7HLC9"/>
<dbReference type="AlphaFoldDB" id="A0A3Q7HLC9"/>
<proteinExistence type="predicted"/>
<sequence length="162" mass="18775">MIGNAFGLTNAPVTFCTLMNKIFHPYLDQFMVVYLDDIVIYSSTLEKHMKHLRKVFQVLRKNQLYVKREQCKFAQHEVNFLGHVINQGELRMDQAKIWAIQEREASTKVTELRSFLGLANYYRRFIGGYSAKAAPLTELLEKNKRGFGARSAKELSKVSRPQ</sequence>
<dbReference type="OMA" id="CEFWERE"/>
<dbReference type="PANTHER" id="PTHR33064:SF37">
    <property type="entry name" value="RIBONUCLEASE H"/>
    <property type="match status" value="1"/>
</dbReference>
<protein>
    <recommendedName>
        <fullName evidence="1">Reverse transcriptase domain-containing protein</fullName>
    </recommendedName>
</protein>
<dbReference type="Pfam" id="PF00078">
    <property type="entry name" value="RVT_1"/>
    <property type="match status" value="1"/>
</dbReference>
<dbReference type="InParanoid" id="A0A3Q7HLC9"/>
<dbReference type="InterPro" id="IPR051320">
    <property type="entry name" value="Viral_Replic_Matur_Polypro"/>
</dbReference>
<evidence type="ECO:0000313" key="2">
    <source>
        <dbReference type="EnsemblPlants" id="Solyc08g013863.1.1.1"/>
    </source>
</evidence>
<keyword evidence="3" id="KW-1185">Reference proteome</keyword>
<evidence type="ECO:0000259" key="1">
    <source>
        <dbReference type="PROSITE" id="PS50878"/>
    </source>
</evidence>
<dbReference type="Gene3D" id="3.30.70.270">
    <property type="match status" value="2"/>
</dbReference>
<dbReference type="EnsemblPlants" id="Solyc08g013863.1.1">
    <property type="protein sequence ID" value="Solyc08g013863.1.1.1"/>
    <property type="gene ID" value="Solyc08g013863.1"/>
</dbReference>
<dbReference type="PANTHER" id="PTHR33064">
    <property type="entry name" value="POL PROTEIN"/>
    <property type="match status" value="1"/>
</dbReference>
<feature type="domain" description="Reverse transcriptase" evidence="1">
    <location>
        <begin position="1"/>
        <end position="85"/>
    </location>
</feature>
<dbReference type="InterPro" id="IPR000477">
    <property type="entry name" value="RT_dom"/>
</dbReference>
<organism evidence="2">
    <name type="scientific">Solanum lycopersicum</name>
    <name type="common">Tomato</name>
    <name type="synonym">Lycopersicon esculentum</name>
    <dbReference type="NCBI Taxonomy" id="4081"/>
    <lineage>
        <taxon>Eukaryota</taxon>
        <taxon>Viridiplantae</taxon>
        <taxon>Streptophyta</taxon>
        <taxon>Embryophyta</taxon>
        <taxon>Tracheophyta</taxon>
        <taxon>Spermatophyta</taxon>
        <taxon>Magnoliopsida</taxon>
        <taxon>eudicotyledons</taxon>
        <taxon>Gunneridae</taxon>
        <taxon>Pentapetalae</taxon>
        <taxon>asterids</taxon>
        <taxon>lamiids</taxon>
        <taxon>Solanales</taxon>
        <taxon>Solanaceae</taxon>
        <taxon>Solanoideae</taxon>
        <taxon>Solaneae</taxon>
        <taxon>Solanum</taxon>
        <taxon>Solanum subgen. Lycopersicon</taxon>
    </lineage>
</organism>
<evidence type="ECO:0000313" key="3">
    <source>
        <dbReference type="Proteomes" id="UP000004994"/>
    </source>
</evidence>
<dbReference type="PROSITE" id="PS50878">
    <property type="entry name" value="RT_POL"/>
    <property type="match status" value="1"/>
</dbReference>
<reference evidence="2" key="2">
    <citation type="submission" date="2019-01" db="UniProtKB">
        <authorList>
            <consortium name="EnsemblPlants"/>
        </authorList>
    </citation>
    <scope>IDENTIFICATION</scope>
    <source>
        <strain evidence="2">cv. Heinz 1706</strain>
    </source>
</reference>
<reference evidence="2" key="1">
    <citation type="journal article" date="2012" name="Nature">
        <title>The tomato genome sequence provides insights into fleshy fruit evolution.</title>
        <authorList>
            <consortium name="Tomato Genome Consortium"/>
        </authorList>
    </citation>
    <scope>NUCLEOTIDE SEQUENCE [LARGE SCALE GENOMIC DNA]</scope>
    <source>
        <strain evidence="2">cv. Heinz 1706</strain>
    </source>
</reference>
<dbReference type="InterPro" id="IPR043502">
    <property type="entry name" value="DNA/RNA_pol_sf"/>
</dbReference>
<accession>A0A3Q7HLC9</accession>
<dbReference type="InterPro" id="IPR043128">
    <property type="entry name" value="Rev_trsase/Diguanyl_cyclase"/>
</dbReference>
<dbReference type="Proteomes" id="UP000004994">
    <property type="component" value="Chromosome 8"/>
</dbReference>
<name>A0A3Q7HLC9_SOLLC</name>
<dbReference type="SUPFAM" id="SSF56672">
    <property type="entry name" value="DNA/RNA polymerases"/>
    <property type="match status" value="1"/>
</dbReference>
<dbReference type="CDD" id="cd01647">
    <property type="entry name" value="RT_LTR"/>
    <property type="match status" value="1"/>
</dbReference>